<evidence type="ECO:0000259" key="2">
    <source>
        <dbReference type="Pfam" id="PF01370"/>
    </source>
</evidence>
<dbReference type="PaxDb" id="1435377-SUSAZ_03420"/>
<dbReference type="Gene3D" id="3.90.25.10">
    <property type="entry name" value="UDP-galactose 4-epimerase, domain 1"/>
    <property type="match status" value="1"/>
</dbReference>
<dbReference type="Gene3D" id="3.40.50.720">
    <property type="entry name" value="NAD(P)-binding Rossmann-like Domain"/>
    <property type="match status" value="1"/>
</dbReference>
<dbReference type="InterPro" id="IPR001509">
    <property type="entry name" value="Epimerase_deHydtase"/>
</dbReference>
<organism evidence="3 6">
    <name type="scientific">Sulfolobus acidocaldarius</name>
    <dbReference type="NCBI Taxonomy" id="2285"/>
    <lineage>
        <taxon>Archaea</taxon>
        <taxon>Thermoproteota</taxon>
        <taxon>Thermoprotei</taxon>
        <taxon>Sulfolobales</taxon>
        <taxon>Sulfolobaceae</taxon>
        <taxon>Sulfolobus</taxon>
    </lineage>
</organism>
<evidence type="ECO:0000313" key="3">
    <source>
        <dbReference type="EMBL" id="ALU28949.1"/>
    </source>
</evidence>
<dbReference type="OrthoDB" id="4907at2157"/>
<dbReference type="Pfam" id="PF01370">
    <property type="entry name" value="Epimerase"/>
    <property type="match status" value="1"/>
</dbReference>
<evidence type="ECO:0000313" key="4">
    <source>
        <dbReference type="EMBL" id="ALU31675.1"/>
    </source>
</evidence>
<dbReference type="InterPro" id="IPR036291">
    <property type="entry name" value="NAD(P)-bd_dom_sf"/>
</dbReference>
<protein>
    <submittedName>
        <fullName evidence="3">NAD-dependent dehydratase</fullName>
    </submittedName>
</protein>
<feature type="domain" description="NAD-dependent epimerase/dehydratase" evidence="2">
    <location>
        <begin position="4"/>
        <end position="230"/>
    </location>
</feature>
<proteinExistence type="inferred from homology"/>
<dbReference type="AlphaFoldDB" id="A0A0U3GFP8"/>
<dbReference type="PANTHER" id="PTHR43000">
    <property type="entry name" value="DTDP-D-GLUCOSE 4,6-DEHYDRATASE-RELATED"/>
    <property type="match status" value="1"/>
</dbReference>
<dbReference type="Proteomes" id="UP000060043">
    <property type="component" value="Chromosome"/>
</dbReference>
<reference evidence="5 6" key="1">
    <citation type="submission" date="2015-12" db="EMBL/GenBank/DDBJ databases">
        <title>A stable core within a dynamic pangenome in Sulfolobus acidocaldarius.</title>
        <authorList>
            <person name="Anderson R."/>
            <person name="Kouris A."/>
            <person name="Seward C."/>
            <person name="Campbell K."/>
            <person name="Whitaker R."/>
        </authorList>
    </citation>
    <scope>NUCLEOTIDE SEQUENCE [LARGE SCALE GENOMIC DNA]</scope>
    <source>
        <strain evidence="3 6">GG12-C01-09</strain>
        <strain evidence="4 5">NG05B_CO5_07</strain>
    </source>
</reference>
<name>A0A0U3GFP8_9CREN</name>
<dbReference type="STRING" id="1435377.SUSAZ_03420"/>
<accession>A0A0U3GFP8</accession>
<dbReference type="EMBL" id="CP013695">
    <property type="protein sequence ID" value="ALU31675.1"/>
    <property type="molecule type" value="Genomic_DNA"/>
</dbReference>
<gene>
    <name evidence="3" type="ORF">ATY89_02600</name>
    <name evidence="4" type="ORF">ATZ20_05625</name>
</gene>
<dbReference type="Proteomes" id="UP000065473">
    <property type="component" value="Chromosome"/>
</dbReference>
<dbReference type="EMBL" id="CP013694">
    <property type="protein sequence ID" value="ALU28949.1"/>
    <property type="molecule type" value="Genomic_DNA"/>
</dbReference>
<dbReference type="SUPFAM" id="SSF51735">
    <property type="entry name" value="NAD(P)-binding Rossmann-fold domains"/>
    <property type="match status" value="1"/>
</dbReference>
<evidence type="ECO:0000313" key="6">
    <source>
        <dbReference type="Proteomes" id="UP000065473"/>
    </source>
</evidence>
<comment type="similarity">
    <text evidence="1">Belongs to the NAD(P)-dependent epimerase/dehydratase family.</text>
</comment>
<evidence type="ECO:0000256" key="1">
    <source>
        <dbReference type="ARBA" id="ARBA00007637"/>
    </source>
</evidence>
<evidence type="ECO:0000313" key="5">
    <source>
        <dbReference type="Proteomes" id="UP000060043"/>
    </source>
</evidence>
<sequence length="309" mass="34718">MLYVITGGAGYIGGHLVDTLVNQNKEIIVIDNFTNGKYINNKALYLNLDLRGNNILGLKVPKESILYHLAANPDVRDSMTNTIDHFEMDVKATLNILEVARKNDVCLFIFASSSTVYGEPSKIPTPEEEQTNPISNYGIFKLLGEQLVNYYSRVYGIKSIIVRLANVIGGRVTHGVIKDFINKLRSDPNRLQILGNGKQRKSYIYITDVIDGFQVIEKSSIDQVSVYNLGNEDWISVDEIARIVEEELKLTPAHEYVDAGGGRGWPGDARYMLLDITKLKKLGWKPKYSSREAVRLAVRDYIENGMAKN</sequence>